<dbReference type="PROSITE" id="PS51257">
    <property type="entry name" value="PROKAR_LIPOPROTEIN"/>
    <property type="match status" value="1"/>
</dbReference>
<keyword evidence="12" id="KW-1185">Reference proteome</keyword>
<dbReference type="GO" id="GO:0046872">
    <property type="term" value="F:metal ion binding"/>
    <property type="evidence" value="ECO:0007669"/>
    <property type="project" value="UniProtKB-KW"/>
</dbReference>
<evidence type="ECO:0000256" key="3">
    <source>
        <dbReference type="ARBA" id="ARBA00022723"/>
    </source>
</evidence>
<evidence type="ECO:0000256" key="6">
    <source>
        <dbReference type="ARBA" id="ARBA00022833"/>
    </source>
</evidence>
<proteinExistence type="inferred from homology"/>
<name>A0A517L0W0_9PEZI</name>
<evidence type="ECO:0000256" key="2">
    <source>
        <dbReference type="ARBA" id="ARBA00022670"/>
    </source>
</evidence>
<reference evidence="11 12" key="1">
    <citation type="submission" date="2019-07" db="EMBL/GenBank/DDBJ databases">
        <title>Finished genome of Venturia effusa.</title>
        <authorList>
            <person name="Young C.A."/>
            <person name="Cox M.P."/>
            <person name="Ganley A.R.D."/>
            <person name="David W.J."/>
        </authorList>
    </citation>
    <scope>NUCLEOTIDE SEQUENCE [LARGE SCALE GENOMIC DNA]</scope>
    <source>
        <strain evidence="12">albino</strain>
    </source>
</reference>
<evidence type="ECO:0000313" key="11">
    <source>
        <dbReference type="EMBL" id="QDS69274.1"/>
    </source>
</evidence>
<evidence type="ECO:0000256" key="5">
    <source>
        <dbReference type="ARBA" id="ARBA00022801"/>
    </source>
</evidence>
<dbReference type="InterPro" id="IPR024079">
    <property type="entry name" value="MetalloPept_cat_dom_sf"/>
</dbReference>
<dbReference type="Pfam" id="PF05572">
    <property type="entry name" value="Peptidase_M43"/>
    <property type="match status" value="1"/>
</dbReference>
<keyword evidence="7" id="KW-0482">Metalloprotease</keyword>
<dbReference type="PANTHER" id="PTHR47466">
    <property type="match status" value="1"/>
</dbReference>
<evidence type="ECO:0000256" key="7">
    <source>
        <dbReference type="ARBA" id="ARBA00023049"/>
    </source>
</evidence>
<evidence type="ECO:0000256" key="1">
    <source>
        <dbReference type="ARBA" id="ARBA00008721"/>
    </source>
</evidence>
<feature type="signal peptide" evidence="9">
    <location>
        <begin position="1"/>
        <end position="18"/>
    </location>
</feature>
<keyword evidence="8" id="KW-1015">Disulfide bond</keyword>
<dbReference type="PANTHER" id="PTHR47466:SF1">
    <property type="entry name" value="METALLOPROTEASE MEP1 (AFU_ORTHOLOGUE AFUA_1G07730)-RELATED"/>
    <property type="match status" value="1"/>
</dbReference>
<evidence type="ECO:0000256" key="9">
    <source>
        <dbReference type="SAM" id="SignalP"/>
    </source>
</evidence>
<dbReference type="SUPFAM" id="SSF55486">
    <property type="entry name" value="Metalloproteases ('zincins'), catalytic domain"/>
    <property type="match status" value="1"/>
</dbReference>
<dbReference type="AlphaFoldDB" id="A0A517L0W0"/>
<dbReference type="CDD" id="cd04275">
    <property type="entry name" value="ZnMc_pappalysin_like"/>
    <property type="match status" value="1"/>
</dbReference>
<dbReference type="InterPro" id="IPR008754">
    <property type="entry name" value="Peptidase_M43"/>
</dbReference>
<protein>
    <recommendedName>
        <fullName evidence="10">Peptidase M43 pregnancy-associated plasma-A domain-containing protein</fullName>
    </recommendedName>
</protein>
<dbReference type="EMBL" id="CP042187">
    <property type="protein sequence ID" value="QDS69274.1"/>
    <property type="molecule type" value="Genomic_DNA"/>
</dbReference>
<keyword evidence="4 9" id="KW-0732">Signal</keyword>
<dbReference type="GO" id="GO:0006508">
    <property type="term" value="P:proteolysis"/>
    <property type="evidence" value="ECO:0007669"/>
    <property type="project" value="UniProtKB-KW"/>
</dbReference>
<dbReference type="OrthoDB" id="536211at2759"/>
<keyword evidence="3" id="KW-0479">Metal-binding</keyword>
<keyword evidence="2" id="KW-0645">Protease</keyword>
<gene>
    <name evidence="11" type="ORF">FKW77_002289</name>
</gene>
<accession>A0A517L0W0</accession>
<organism evidence="11 12">
    <name type="scientific">Venturia effusa</name>
    <dbReference type="NCBI Taxonomy" id="50376"/>
    <lineage>
        <taxon>Eukaryota</taxon>
        <taxon>Fungi</taxon>
        <taxon>Dikarya</taxon>
        <taxon>Ascomycota</taxon>
        <taxon>Pezizomycotina</taxon>
        <taxon>Dothideomycetes</taxon>
        <taxon>Pleosporomycetidae</taxon>
        <taxon>Venturiales</taxon>
        <taxon>Venturiaceae</taxon>
        <taxon>Venturia</taxon>
    </lineage>
</organism>
<sequence>MKLFLPSFLATLPLLASCHVLRPRSQRRVCGNENLEIPEELRTLPSRLAAGANVTADNVSATIPTYFHVVSSQANENMVTDEMVADQLSVMNANYAGTGFSFSLVATDRTVNDKWASQQADSAMQKALRQGTYSSLNMYFMTDLPSPLLGQCVFPQNNPTAAVIAKDGCEILASTMPGGSKEQYNLGLTVVHEVGHWLGLFHPFQGQSCSGDGDSVSDTPWQSTPTYNCPEVGSKDSCPDAPGVDGVNNYMDYVDDACMNSFTPGQIARAGSVYIAMRAGK</sequence>
<comment type="similarity">
    <text evidence="1">Belongs to the peptidase M43B family.</text>
</comment>
<dbReference type="GO" id="GO:0008237">
    <property type="term" value="F:metallopeptidase activity"/>
    <property type="evidence" value="ECO:0007669"/>
    <property type="project" value="UniProtKB-KW"/>
</dbReference>
<evidence type="ECO:0000256" key="8">
    <source>
        <dbReference type="ARBA" id="ARBA00023157"/>
    </source>
</evidence>
<keyword evidence="6" id="KW-0862">Zinc</keyword>
<keyword evidence="5" id="KW-0378">Hydrolase</keyword>
<evidence type="ECO:0000259" key="10">
    <source>
        <dbReference type="Pfam" id="PF05572"/>
    </source>
</evidence>
<evidence type="ECO:0000256" key="4">
    <source>
        <dbReference type="ARBA" id="ARBA00022729"/>
    </source>
</evidence>
<feature type="chain" id="PRO_5021898563" description="Peptidase M43 pregnancy-associated plasma-A domain-containing protein" evidence="9">
    <location>
        <begin position="19"/>
        <end position="281"/>
    </location>
</feature>
<dbReference type="Gene3D" id="3.40.390.10">
    <property type="entry name" value="Collagenase (Catalytic Domain)"/>
    <property type="match status" value="1"/>
</dbReference>
<dbReference type="Proteomes" id="UP000316270">
    <property type="component" value="Chromosome 3"/>
</dbReference>
<evidence type="ECO:0000313" key="12">
    <source>
        <dbReference type="Proteomes" id="UP000316270"/>
    </source>
</evidence>
<feature type="domain" description="Peptidase M43 pregnancy-associated plasma-A" evidence="10">
    <location>
        <begin position="183"/>
        <end position="270"/>
    </location>
</feature>